<dbReference type="PANTHER" id="PTHR32282">
    <property type="entry name" value="BINDING PROTEIN TRANSPEPTIDASE, PUTATIVE-RELATED"/>
    <property type="match status" value="1"/>
</dbReference>
<keyword evidence="5" id="KW-1003">Cell membrane</keyword>
<evidence type="ECO:0000256" key="8">
    <source>
        <dbReference type="ARBA" id="ARBA00022676"/>
    </source>
</evidence>
<evidence type="ECO:0000256" key="11">
    <source>
        <dbReference type="ARBA" id="ARBA00022960"/>
    </source>
</evidence>
<feature type="domain" description="Glycosyl transferase family 51" evidence="20">
    <location>
        <begin position="87"/>
        <end position="266"/>
    </location>
</feature>
<dbReference type="InterPro" id="IPR001264">
    <property type="entry name" value="Glyco_trans_51"/>
</dbReference>
<dbReference type="EMBL" id="RAPQ01000010">
    <property type="protein sequence ID" value="RKE00248.1"/>
    <property type="molecule type" value="Genomic_DNA"/>
</dbReference>
<dbReference type="GO" id="GO:0005886">
    <property type="term" value="C:plasma membrane"/>
    <property type="evidence" value="ECO:0007669"/>
    <property type="project" value="UniProtKB-SubCell"/>
</dbReference>
<dbReference type="GO" id="GO:0071555">
    <property type="term" value="P:cell wall organization"/>
    <property type="evidence" value="ECO:0007669"/>
    <property type="project" value="UniProtKB-KW"/>
</dbReference>
<evidence type="ECO:0000259" key="19">
    <source>
        <dbReference type="Pfam" id="PF00905"/>
    </source>
</evidence>
<dbReference type="InterPro" id="IPR023346">
    <property type="entry name" value="Lysozyme-like_dom_sf"/>
</dbReference>
<keyword evidence="8" id="KW-0328">Glycosyltransferase</keyword>
<keyword evidence="10" id="KW-0378">Hydrolase</keyword>
<dbReference type="GO" id="GO:0030288">
    <property type="term" value="C:outer membrane-bounded periplasmic space"/>
    <property type="evidence" value="ECO:0007669"/>
    <property type="project" value="TreeGrafter"/>
</dbReference>
<evidence type="ECO:0000256" key="14">
    <source>
        <dbReference type="ARBA" id="ARBA00023268"/>
    </source>
</evidence>
<dbReference type="GO" id="GO:0009002">
    <property type="term" value="F:serine-type D-Ala-D-Ala carboxypeptidase activity"/>
    <property type="evidence" value="ECO:0007669"/>
    <property type="project" value="UniProtKB-EC"/>
</dbReference>
<keyword evidence="9" id="KW-0808">Transferase</keyword>
<feature type="transmembrane region" description="Helical" evidence="18">
    <location>
        <begin position="36"/>
        <end position="57"/>
    </location>
</feature>
<evidence type="ECO:0000256" key="7">
    <source>
        <dbReference type="ARBA" id="ARBA00022670"/>
    </source>
</evidence>
<evidence type="ECO:0000259" key="20">
    <source>
        <dbReference type="Pfam" id="PF00912"/>
    </source>
</evidence>
<comment type="caution">
    <text evidence="21">The sequence shown here is derived from an EMBL/GenBank/DDBJ whole genome shotgun (WGS) entry which is preliminary data.</text>
</comment>
<dbReference type="InterPro" id="IPR036950">
    <property type="entry name" value="PBP_transglycosylase"/>
</dbReference>
<evidence type="ECO:0000313" key="22">
    <source>
        <dbReference type="Proteomes" id="UP000284531"/>
    </source>
</evidence>
<comment type="similarity">
    <text evidence="3">In the C-terminal section; belongs to the transpeptidase family.</text>
</comment>
<proteinExistence type="inferred from homology"/>
<evidence type="ECO:0000256" key="17">
    <source>
        <dbReference type="ARBA" id="ARBA00049902"/>
    </source>
</evidence>
<dbReference type="SUPFAM" id="SSF53955">
    <property type="entry name" value="Lysozyme-like"/>
    <property type="match status" value="1"/>
</dbReference>
<dbReference type="Gene3D" id="3.40.710.10">
    <property type="entry name" value="DD-peptidase/beta-lactamase superfamily"/>
    <property type="match status" value="2"/>
</dbReference>
<evidence type="ECO:0000256" key="12">
    <source>
        <dbReference type="ARBA" id="ARBA00022984"/>
    </source>
</evidence>
<evidence type="ECO:0000256" key="13">
    <source>
        <dbReference type="ARBA" id="ARBA00023136"/>
    </source>
</evidence>
<evidence type="ECO:0000256" key="16">
    <source>
        <dbReference type="ARBA" id="ARBA00034000"/>
    </source>
</evidence>
<dbReference type="InterPro" id="IPR050396">
    <property type="entry name" value="Glycosyltr_51/Transpeptidase"/>
</dbReference>
<keyword evidence="12" id="KW-0573">Peptidoglycan synthesis</keyword>
<keyword evidence="14" id="KW-0511">Multifunctional enzyme</keyword>
<dbReference type="AlphaFoldDB" id="A0A419WXS4"/>
<name>A0A419WXS4_9BACT</name>
<gene>
    <name evidence="21" type="ORF">BXY64_3254</name>
</gene>
<evidence type="ECO:0000256" key="5">
    <source>
        <dbReference type="ARBA" id="ARBA00022475"/>
    </source>
</evidence>
<dbReference type="InterPro" id="IPR001460">
    <property type="entry name" value="PCN-bd_Tpept"/>
</dbReference>
<comment type="pathway">
    <text evidence="2">Cell wall biogenesis; peptidoglycan biosynthesis.</text>
</comment>
<dbReference type="InterPro" id="IPR012338">
    <property type="entry name" value="Beta-lactam/transpept-like"/>
</dbReference>
<dbReference type="GO" id="GO:0008955">
    <property type="term" value="F:peptidoglycan glycosyltransferase activity"/>
    <property type="evidence" value="ECO:0007669"/>
    <property type="project" value="UniProtKB-EC"/>
</dbReference>
<protein>
    <submittedName>
        <fullName evidence="21">Penicillin-binding protein 1A</fullName>
    </submittedName>
</protein>
<dbReference type="GO" id="GO:0009252">
    <property type="term" value="P:peptidoglycan biosynthetic process"/>
    <property type="evidence" value="ECO:0007669"/>
    <property type="project" value="UniProtKB-KW"/>
</dbReference>
<dbReference type="Gene3D" id="1.10.3810.10">
    <property type="entry name" value="Biosynthetic peptidoglycan transglycosylase-like"/>
    <property type="match status" value="1"/>
</dbReference>
<sequence>MSEINPNLEIDPNAELNPGNEEVSSESKIKIYKKPLLIFWSIFIVGIVCVVLFFAGVSNGTFGFMPTFEELENPKSSLATEVYTADGELLGKFYFQNRSFIDHDELSTYLIDALIATEDVRFESHSGIDLRGLGRVFKGLITGDSSAGGGSTISQQLAKMLFPREEFKNKLDIVFRKFREWIIAVKLERSYTKEEIMTMYFNKYDFLNLAVGIKSAANVYFNTTPDSLKLEQAAMLVGMAKNSSYFNPLRRPELTKGRRNTVLSQMVKYGYLENQLADSLKQLPLGIDYQKVDHKRGMAPYFREYLRMSLTANKPERKNYPSWNMQKFKQDSLEWEINPFYGWCNKNQKADGTPYNIYKDGLKIYTTLDSRMQKYAEQAVEEHLGLDLQKGFDREKEHHRNPPFSDDLSDEAFEHQMDLSIRRSERHRVLKKKGLSFEQIKENFKKPVKMKIFTWKGERDTIISPMDSMLYYKGFLRAGFMSMVPQTGEVRAYVGGPNYKHFMYDMVTLGKRQVGSTIKPFLYTLAMQEGLTPCDKVPNIPQTFILPDGTPWTSRNSTEAHSGEMVTLKWGLAHSVNNISGWVLKQTNPEAVVSMARKMGVVSKIEAVPSIYLGTSDISVYEMVGAYGSFANKGVYIKPRFITKIEDSKGNLLAQSVPQKNEVMNERTAYLMANLLQGVVREGTGRRLRFKYHLYNPIGGKTGTTQNHSDGWFMGITPELVSGVWVGAEDRAIRFEGIRLGQGANMALPIWGLYMQKVYADKTLGMKQGDFEKPRGVNINLDCEAVSNDNSNSTTEDFDDEDFF</sequence>
<comment type="catalytic activity">
    <reaction evidence="16">
        <text>Preferential cleavage: (Ac)2-L-Lys-D-Ala-|-D-Ala. Also transpeptidation of peptidyl-alanyl moieties that are N-acyl substituents of D-alanine.</text>
        <dbReference type="EC" id="3.4.16.4"/>
    </reaction>
</comment>
<evidence type="ECO:0000256" key="10">
    <source>
        <dbReference type="ARBA" id="ARBA00022801"/>
    </source>
</evidence>
<dbReference type="SUPFAM" id="SSF56601">
    <property type="entry name" value="beta-lactamase/transpeptidase-like"/>
    <property type="match status" value="1"/>
</dbReference>
<keyword evidence="22" id="KW-1185">Reference proteome</keyword>
<dbReference type="RefSeq" id="WP_120240979.1">
    <property type="nucleotide sequence ID" value="NZ_RAPQ01000010.1"/>
</dbReference>
<accession>A0A419WXS4</accession>
<organism evidence="21 22">
    <name type="scientific">Marinifilum flexuosum</name>
    <dbReference type="NCBI Taxonomy" id="1117708"/>
    <lineage>
        <taxon>Bacteria</taxon>
        <taxon>Pseudomonadati</taxon>
        <taxon>Bacteroidota</taxon>
        <taxon>Bacteroidia</taxon>
        <taxon>Marinilabiliales</taxon>
        <taxon>Marinifilaceae</taxon>
    </lineage>
</organism>
<evidence type="ECO:0000256" key="15">
    <source>
        <dbReference type="ARBA" id="ARBA00023316"/>
    </source>
</evidence>
<reference evidence="21 22" key="1">
    <citation type="submission" date="2018-09" db="EMBL/GenBank/DDBJ databases">
        <title>Genomic Encyclopedia of Archaeal and Bacterial Type Strains, Phase II (KMG-II): from individual species to whole genera.</title>
        <authorList>
            <person name="Goeker M."/>
        </authorList>
    </citation>
    <scope>NUCLEOTIDE SEQUENCE [LARGE SCALE GENOMIC DNA]</scope>
    <source>
        <strain evidence="21 22">DSM 21950</strain>
    </source>
</reference>
<dbReference type="GO" id="GO:0006508">
    <property type="term" value="P:proteolysis"/>
    <property type="evidence" value="ECO:0007669"/>
    <property type="project" value="UniProtKB-KW"/>
</dbReference>
<keyword evidence="11" id="KW-0133">Cell shape</keyword>
<keyword evidence="13 18" id="KW-0472">Membrane</keyword>
<evidence type="ECO:0000256" key="1">
    <source>
        <dbReference type="ARBA" id="ARBA00004236"/>
    </source>
</evidence>
<dbReference type="Pfam" id="PF00912">
    <property type="entry name" value="Transgly"/>
    <property type="match status" value="1"/>
</dbReference>
<evidence type="ECO:0000256" key="18">
    <source>
        <dbReference type="SAM" id="Phobius"/>
    </source>
</evidence>
<evidence type="ECO:0000256" key="9">
    <source>
        <dbReference type="ARBA" id="ARBA00022679"/>
    </source>
</evidence>
<comment type="similarity">
    <text evidence="4">In the N-terminal section; belongs to the glycosyltransferase 51 family.</text>
</comment>
<dbReference type="GO" id="GO:0008658">
    <property type="term" value="F:penicillin binding"/>
    <property type="evidence" value="ECO:0007669"/>
    <property type="project" value="InterPro"/>
</dbReference>
<comment type="catalytic activity">
    <reaction evidence="17">
        <text>[GlcNAc-(1-&gt;4)-Mur2Ac(oyl-L-Ala-gamma-D-Glu-L-Lys-D-Ala-D-Ala)](n)-di-trans,octa-cis-undecaprenyl diphosphate + beta-D-GlcNAc-(1-&gt;4)-Mur2Ac(oyl-L-Ala-gamma-D-Glu-L-Lys-D-Ala-D-Ala)-di-trans,octa-cis-undecaprenyl diphosphate = [GlcNAc-(1-&gt;4)-Mur2Ac(oyl-L-Ala-gamma-D-Glu-L-Lys-D-Ala-D-Ala)](n+1)-di-trans,octa-cis-undecaprenyl diphosphate + di-trans,octa-cis-undecaprenyl diphosphate + H(+)</text>
        <dbReference type="Rhea" id="RHEA:23708"/>
        <dbReference type="Rhea" id="RHEA-COMP:9602"/>
        <dbReference type="Rhea" id="RHEA-COMP:9603"/>
        <dbReference type="ChEBI" id="CHEBI:15378"/>
        <dbReference type="ChEBI" id="CHEBI:58405"/>
        <dbReference type="ChEBI" id="CHEBI:60033"/>
        <dbReference type="ChEBI" id="CHEBI:78435"/>
        <dbReference type="EC" id="2.4.99.28"/>
    </reaction>
</comment>
<evidence type="ECO:0000256" key="2">
    <source>
        <dbReference type="ARBA" id="ARBA00004752"/>
    </source>
</evidence>
<evidence type="ECO:0000256" key="3">
    <source>
        <dbReference type="ARBA" id="ARBA00007090"/>
    </source>
</evidence>
<dbReference type="PANTHER" id="PTHR32282:SF11">
    <property type="entry name" value="PENICILLIN-BINDING PROTEIN 1B"/>
    <property type="match status" value="1"/>
</dbReference>
<keyword evidence="18" id="KW-1133">Transmembrane helix</keyword>
<dbReference type="OrthoDB" id="9766909at2"/>
<evidence type="ECO:0000256" key="4">
    <source>
        <dbReference type="ARBA" id="ARBA00007739"/>
    </source>
</evidence>
<feature type="domain" description="Penicillin-binding protein transpeptidase" evidence="19">
    <location>
        <begin position="481"/>
        <end position="719"/>
    </location>
</feature>
<dbReference type="Pfam" id="PF00905">
    <property type="entry name" value="Transpeptidase"/>
    <property type="match status" value="1"/>
</dbReference>
<evidence type="ECO:0000313" key="21">
    <source>
        <dbReference type="EMBL" id="RKE00248.1"/>
    </source>
</evidence>
<keyword evidence="7" id="KW-0645">Protease</keyword>
<dbReference type="GO" id="GO:0008360">
    <property type="term" value="P:regulation of cell shape"/>
    <property type="evidence" value="ECO:0007669"/>
    <property type="project" value="UniProtKB-KW"/>
</dbReference>
<keyword evidence="15" id="KW-0961">Cell wall biogenesis/degradation</keyword>
<evidence type="ECO:0000256" key="6">
    <source>
        <dbReference type="ARBA" id="ARBA00022645"/>
    </source>
</evidence>
<dbReference type="Proteomes" id="UP000284531">
    <property type="component" value="Unassembled WGS sequence"/>
</dbReference>
<keyword evidence="18" id="KW-0812">Transmembrane</keyword>
<keyword evidence="6" id="KW-0121">Carboxypeptidase</keyword>
<comment type="subcellular location">
    <subcellularLocation>
        <location evidence="1">Cell membrane</location>
    </subcellularLocation>
</comment>